<reference evidence="2" key="2">
    <citation type="submission" date="2018-08" db="UniProtKB">
        <authorList>
            <consortium name="EnsemblPlants"/>
        </authorList>
    </citation>
    <scope>IDENTIFICATION</scope>
    <source>
        <strain evidence="2">Yugu1</strain>
    </source>
</reference>
<proteinExistence type="predicted"/>
<accession>K3XTS6</accession>
<dbReference type="HOGENOM" id="CLU_3336482_0_0_1"/>
<evidence type="ECO:0000313" key="2">
    <source>
        <dbReference type="EnsemblPlants" id="KQL04105"/>
    </source>
</evidence>
<evidence type="ECO:0000256" key="1">
    <source>
        <dbReference type="SAM" id="SignalP"/>
    </source>
</evidence>
<feature type="chain" id="PRO_5010126086" evidence="1">
    <location>
        <begin position="22"/>
        <end position="38"/>
    </location>
</feature>
<dbReference type="Gramene" id="KQL04105">
    <property type="protein sequence ID" value="KQL04105"/>
    <property type="gene ID" value="SETIT_005333mg"/>
</dbReference>
<dbReference type="Proteomes" id="UP000004995">
    <property type="component" value="Unassembled WGS sequence"/>
</dbReference>
<dbReference type="AlphaFoldDB" id="K3XTS6"/>
<protein>
    <submittedName>
        <fullName evidence="2">Uncharacterized protein</fullName>
    </submittedName>
</protein>
<sequence length="38" mass="4095">MSVGKFPLLLPVAVWHHQTLCGCVCIPGNCGLLSSEKR</sequence>
<dbReference type="EnsemblPlants" id="KQL04105">
    <property type="protein sequence ID" value="KQL04105"/>
    <property type="gene ID" value="SETIT_005333mg"/>
</dbReference>
<name>K3XTS6_SETIT</name>
<keyword evidence="3" id="KW-1185">Reference proteome</keyword>
<dbReference type="PROSITE" id="PS51257">
    <property type="entry name" value="PROKAR_LIPOPROTEIN"/>
    <property type="match status" value="1"/>
</dbReference>
<reference evidence="3" key="1">
    <citation type="journal article" date="2012" name="Nat. Biotechnol.">
        <title>Reference genome sequence of the model plant Setaria.</title>
        <authorList>
            <person name="Bennetzen J.L."/>
            <person name="Schmutz J."/>
            <person name="Wang H."/>
            <person name="Percifield R."/>
            <person name="Hawkins J."/>
            <person name="Pontaroli A.C."/>
            <person name="Estep M."/>
            <person name="Feng L."/>
            <person name="Vaughn J.N."/>
            <person name="Grimwood J."/>
            <person name="Jenkins J."/>
            <person name="Barry K."/>
            <person name="Lindquist E."/>
            <person name="Hellsten U."/>
            <person name="Deshpande S."/>
            <person name="Wang X."/>
            <person name="Wu X."/>
            <person name="Mitros T."/>
            <person name="Triplett J."/>
            <person name="Yang X."/>
            <person name="Ye C.Y."/>
            <person name="Mauro-Herrera M."/>
            <person name="Wang L."/>
            <person name="Li P."/>
            <person name="Sharma M."/>
            <person name="Sharma R."/>
            <person name="Ronald P.C."/>
            <person name="Panaud O."/>
            <person name="Kellogg E.A."/>
            <person name="Brutnell T.P."/>
            <person name="Doust A.N."/>
            <person name="Tuskan G.A."/>
            <person name="Rokhsar D."/>
            <person name="Devos K.M."/>
        </authorList>
    </citation>
    <scope>NUCLEOTIDE SEQUENCE [LARGE SCALE GENOMIC DNA]</scope>
    <source>
        <strain evidence="3">cv. Yugu1</strain>
    </source>
</reference>
<evidence type="ECO:0000313" key="3">
    <source>
        <dbReference type="Proteomes" id="UP000004995"/>
    </source>
</evidence>
<keyword evidence="1" id="KW-0732">Signal</keyword>
<dbReference type="EMBL" id="AGNK02002820">
    <property type="status" value="NOT_ANNOTATED_CDS"/>
    <property type="molecule type" value="Genomic_DNA"/>
</dbReference>
<feature type="signal peptide" evidence="1">
    <location>
        <begin position="1"/>
        <end position="21"/>
    </location>
</feature>
<dbReference type="InParanoid" id="K3XTS6"/>
<organism evidence="2 3">
    <name type="scientific">Setaria italica</name>
    <name type="common">Foxtail millet</name>
    <name type="synonym">Panicum italicum</name>
    <dbReference type="NCBI Taxonomy" id="4555"/>
    <lineage>
        <taxon>Eukaryota</taxon>
        <taxon>Viridiplantae</taxon>
        <taxon>Streptophyta</taxon>
        <taxon>Embryophyta</taxon>
        <taxon>Tracheophyta</taxon>
        <taxon>Spermatophyta</taxon>
        <taxon>Magnoliopsida</taxon>
        <taxon>Liliopsida</taxon>
        <taxon>Poales</taxon>
        <taxon>Poaceae</taxon>
        <taxon>PACMAD clade</taxon>
        <taxon>Panicoideae</taxon>
        <taxon>Panicodae</taxon>
        <taxon>Paniceae</taxon>
        <taxon>Cenchrinae</taxon>
        <taxon>Setaria</taxon>
    </lineage>
</organism>